<organism evidence="3 4">
    <name type="scientific">Cellulomonas gelida</name>
    <dbReference type="NCBI Taxonomy" id="1712"/>
    <lineage>
        <taxon>Bacteria</taxon>
        <taxon>Bacillati</taxon>
        <taxon>Actinomycetota</taxon>
        <taxon>Actinomycetes</taxon>
        <taxon>Micrococcales</taxon>
        <taxon>Cellulomonadaceae</taxon>
        <taxon>Cellulomonas</taxon>
    </lineage>
</organism>
<evidence type="ECO:0000313" key="4">
    <source>
        <dbReference type="Proteomes" id="UP000320461"/>
    </source>
</evidence>
<evidence type="ECO:0000256" key="1">
    <source>
        <dbReference type="RuleBase" id="RU362001"/>
    </source>
</evidence>
<accession>A0A4Y3KSZ5</accession>
<gene>
    <name evidence="3" type="ORF">CGE01nite_33010</name>
</gene>
<dbReference type="AlphaFoldDB" id="A0A4Y3KSZ5"/>
<evidence type="ECO:0000313" key="3">
    <source>
        <dbReference type="EMBL" id="GEA86050.1"/>
    </source>
</evidence>
<evidence type="ECO:0000256" key="2">
    <source>
        <dbReference type="SAM" id="MobiDB-lite"/>
    </source>
</evidence>
<keyword evidence="4" id="KW-1185">Reference proteome</keyword>
<feature type="compositionally biased region" description="Polar residues" evidence="2">
    <location>
        <begin position="81"/>
        <end position="97"/>
    </location>
</feature>
<name>A0A4Y3KSZ5_9CELL</name>
<reference evidence="3 4" key="1">
    <citation type="submission" date="2019-06" db="EMBL/GenBank/DDBJ databases">
        <title>Whole genome shotgun sequence of Cellulomonas gelida NBRC 3748.</title>
        <authorList>
            <person name="Hosoyama A."/>
            <person name="Uohara A."/>
            <person name="Ohji S."/>
            <person name="Ichikawa N."/>
        </authorList>
    </citation>
    <scope>NUCLEOTIDE SEQUENCE [LARGE SCALE GENOMIC DNA]</scope>
    <source>
        <strain evidence="3 4">NBRC 3748</strain>
    </source>
</reference>
<proteinExistence type="inferred from homology"/>
<comment type="similarity">
    <text evidence="1">Belongs to the WXG100 family.</text>
</comment>
<comment type="caution">
    <text evidence="3">The sequence shown here is derived from an EMBL/GenBank/DDBJ whole genome shotgun (WGS) entry which is preliminary data.</text>
</comment>
<dbReference type="InterPro" id="IPR036689">
    <property type="entry name" value="ESAT-6-like_sf"/>
</dbReference>
<dbReference type="Proteomes" id="UP000320461">
    <property type="component" value="Unassembled WGS sequence"/>
</dbReference>
<dbReference type="SUPFAM" id="SSF140453">
    <property type="entry name" value="EsxAB dimer-like"/>
    <property type="match status" value="1"/>
</dbReference>
<dbReference type="RefSeq" id="WP_048343440.1">
    <property type="nucleotide sequence ID" value="NZ_BJLQ01000090.1"/>
</dbReference>
<dbReference type="Pfam" id="PF06013">
    <property type="entry name" value="WXG100"/>
    <property type="match status" value="1"/>
</dbReference>
<sequence>MAAEVSAADGAIKRGADVVARTRGELQSELSALEGKLAGIGSHWQGQGAVAFNQLMVRWRDDASKIVAALNEFEANLVQSQSSYTASDDTQSSTFSRLSGRLG</sequence>
<dbReference type="EMBL" id="BJLQ01000090">
    <property type="protein sequence ID" value="GEA86050.1"/>
    <property type="molecule type" value="Genomic_DNA"/>
</dbReference>
<dbReference type="OrthoDB" id="3253863at2"/>
<feature type="region of interest" description="Disordered" evidence="2">
    <location>
        <begin position="81"/>
        <end position="103"/>
    </location>
</feature>
<dbReference type="NCBIfam" id="TIGR03930">
    <property type="entry name" value="WXG100_ESAT6"/>
    <property type="match status" value="1"/>
</dbReference>
<protein>
    <recommendedName>
        <fullName evidence="1">ESAT-6-like protein</fullName>
    </recommendedName>
</protein>
<dbReference type="Gene3D" id="1.10.287.1060">
    <property type="entry name" value="ESAT-6-like"/>
    <property type="match status" value="1"/>
</dbReference>
<dbReference type="InterPro" id="IPR010310">
    <property type="entry name" value="T7SS_ESAT-6-like"/>
</dbReference>